<dbReference type="SUPFAM" id="SSF53098">
    <property type="entry name" value="Ribonuclease H-like"/>
    <property type="match status" value="1"/>
</dbReference>
<evidence type="ECO:0000313" key="2">
    <source>
        <dbReference type="Proteomes" id="UP000618818"/>
    </source>
</evidence>
<protein>
    <submittedName>
        <fullName evidence="1">Uncharacterized protein</fullName>
    </submittedName>
</protein>
<comment type="caution">
    <text evidence="1">The sequence shown here is derived from an EMBL/GenBank/DDBJ whole genome shotgun (WGS) entry which is preliminary data.</text>
</comment>
<dbReference type="Proteomes" id="UP000618818">
    <property type="component" value="Unassembled WGS sequence"/>
</dbReference>
<dbReference type="EMBL" id="JACXYZ010000002">
    <property type="protein sequence ID" value="MBD3926096.1"/>
    <property type="molecule type" value="Genomic_DNA"/>
</dbReference>
<organism evidence="1 2">
    <name type="scientific">Nocardioides cavernae</name>
    <dbReference type="NCBI Taxonomy" id="1921566"/>
    <lineage>
        <taxon>Bacteria</taxon>
        <taxon>Bacillati</taxon>
        <taxon>Actinomycetota</taxon>
        <taxon>Actinomycetes</taxon>
        <taxon>Propionibacteriales</taxon>
        <taxon>Nocardioidaceae</taxon>
        <taxon>Nocardioides</taxon>
    </lineage>
</organism>
<evidence type="ECO:0000313" key="1">
    <source>
        <dbReference type="EMBL" id="MBD3926096.1"/>
    </source>
</evidence>
<dbReference type="InterPro" id="IPR012337">
    <property type="entry name" value="RNaseH-like_sf"/>
</dbReference>
<proteinExistence type="predicted"/>
<sequence>MTRQHTAPLEPSPWPPTGPVDLKTFIRNLGASRARGSATSTQYRRTAMLVERAAPRMIEAAPLEPIGFLDAVQRRALVGRRNRLDISLVFLAAGTVLGNRLLNVEERLAVLCSVQDEQFVRAALSDVPVVALPDLLPWGVASATDGWIDETRRRLEERALEGAPRASGHFVVVDGSLPPHASRLDAVGVIKTTATDWLIDESSYPYLGGWRSPALLLPPSRAGDRARLSCLVRLRDVEGCHAYDYSLVRVECFEEAGIETLEAVAALAVQERQPLTSGDPRAEVHMRSMRTTEDVLRTRVPVAFQVLP</sequence>
<accession>A0ABR8NDA3</accession>
<gene>
    <name evidence="1" type="ORF">IEZ26_15840</name>
</gene>
<keyword evidence="2" id="KW-1185">Reference proteome</keyword>
<dbReference type="RefSeq" id="WP_191195934.1">
    <property type="nucleotide sequence ID" value="NZ_JACXYZ010000002.1"/>
</dbReference>
<reference evidence="1 2" key="1">
    <citation type="submission" date="2020-09" db="EMBL/GenBank/DDBJ databases">
        <title>novel species in genus Nocardioides.</title>
        <authorList>
            <person name="Zhang G."/>
        </authorList>
    </citation>
    <scope>NUCLEOTIDE SEQUENCE [LARGE SCALE GENOMIC DNA]</scope>
    <source>
        <strain evidence="1 2">KCTC 39551</strain>
    </source>
</reference>
<name>A0ABR8NDA3_9ACTN</name>